<feature type="domain" description="Reverse transcriptase zinc-binding" evidence="1">
    <location>
        <begin position="547"/>
        <end position="637"/>
    </location>
</feature>
<dbReference type="Proteomes" id="UP001054252">
    <property type="component" value="Unassembled WGS sequence"/>
</dbReference>
<accession>A0AAV5L639</accession>
<reference evidence="2 3" key="1">
    <citation type="journal article" date="2021" name="Commun. Biol.">
        <title>The genome of Shorea leprosula (Dipterocarpaceae) highlights the ecological relevance of drought in aseasonal tropical rainforests.</title>
        <authorList>
            <person name="Ng K.K.S."/>
            <person name="Kobayashi M.J."/>
            <person name="Fawcett J.A."/>
            <person name="Hatakeyama M."/>
            <person name="Paape T."/>
            <person name="Ng C.H."/>
            <person name="Ang C.C."/>
            <person name="Tnah L.H."/>
            <person name="Lee C.T."/>
            <person name="Nishiyama T."/>
            <person name="Sese J."/>
            <person name="O'Brien M.J."/>
            <person name="Copetti D."/>
            <person name="Mohd Noor M.I."/>
            <person name="Ong R.C."/>
            <person name="Putra M."/>
            <person name="Sireger I.Z."/>
            <person name="Indrioko S."/>
            <person name="Kosugi Y."/>
            <person name="Izuno A."/>
            <person name="Isagi Y."/>
            <person name="Lee S.L."/>
            <person name="Shimizu K.K."/>
        </authorList>
    </citation>
    <scope>NUCLEOTIDE SEQUENCE [LARGE SCALE GENOMIC DNA]</scope>
    <source>
        <strain evidence="2">214</strain>
    </source>
</reference>
<evidence type="ECO:0000313" key="2">
    <source>
        <dbReference type="EMBL" id="GKV32262.1"/>
    </source>
</evidence>
<dbReference type="EMBL" id="BPVZ01000094">
    <property type="protein sequence ID" value="GKV32262.1"/>
    <property type="molecule type" value="Genomic_DNA"/>
</dbReference>
<dbReference type="AlphaFoldDB" id="A0AAV5L639"/>
<evidence type="ECO:0000259" key="1">
    <source>
        <dbReference type="Pfam" id="PF13966"/>
    </source>
</evidence>
<proteinExistence type="predicted"/>
<dbReference type="PANTHER" id="PTHR33116:SF78">
    <property type="entry name" value="OS12G0587133 PROTEIN"/>
    <property type="match status" value="1"/>
</dbReference>
<evidence type="ECO:0000313" key="3">
    <source>
        <dbReference type="Proteomes" id="UP001054252"/>
    </source>
</evidence>
<protein>
    <recommendedName>
        <fullName evidence="1">Reverse transcriptase zinc-binding domain-containing protein</fullName>
    </recommendedName>
</protein>
<dbReference type="InterPro" id="IPR026960">
    <property type="entry name" value="RVT-Znf"/>
</dbReference>
<keyword evidence="3" id="KW-1185">Reference proteome</keyword>
<comment type="caution">
    <text evidence="2">The sequence shown here is derived from an EMBL/GenBank/DDBJ whole genome shotgun (WGS) entry which is preliminary data.</text>
</comment>
<dbReference type="PANTHER" id="PTHR33116">
    <property type="entry name" value="REVERSE TRANSCRIPTASE ZINC-BINDING DOMAIN-CONTAINING PROTEIN-RELATED-RELATED"/>
    <property type="match status" value="1"/>
</dbReference>
<gene>
    <name evidence="2" type="ORF">SLEP1_g40879</name>
</gene>
<organism evidence="2 3">
    <name type="scientific">Rubroshorea leprosula</name>
    <dbReference type="NCBI Taxonomy" id="152421"/>
    <lineage>
        <taxon>Eukaryota</taxon>
        <taxon>Viridiplantae</taxon>
        <taxon>Streptophyta</taxon>
        <taxon>Embryophyta</taxon>
        <taxon>Tracheophyta</taxon>
        <taxon>Spermatophyta</taxon>
        <taxon>Magnoliopsida</taxon>
        <taxon>eudicotyledons</taxon>
        <taxon>Gunneridae</taxon>
        <taxon>Pentapetalae</taxon>
        <taxon>rosids</taxon>
        <taxon>malvids</taxon>
        <taxon>Malvales</taxon>
        <taxon>Dipterocarpaceae</taxon>
        <taxon>Rubroshorea</taxon>
    </lineage>
</organism>
<sequence>MLQQKSRKTWLMLGDANTRFFHNCVKGRWRRNEINSVQVNGAQIVEARQMKEEISSFFEQLYKEEKQERPRLDGVVFQQISQDDNETLIAPSSEEEIKEAIRDCDSSKALGLDGFNFKFVKDQWEVIKEDVIQFLQEFQEKSKLVKGLNTSFIALVPKVDNPQKIEEYRPISLIGVVYKILAKILANCLKKVLDTVAEEAKEKKKKAFLFKIDFEKAYDKPNKSILSITGLKARGSAIPFPISNHCRGVEWPGFNSSSKKPIARSRGIPIGGHYGKIAFWKPLIDVFSNKLSKWKGRFLSLRGRITLINSVLDSLPVFWMSVYLIPKGTILLLDQIRRRFLWGGTEGGKKINWVKWEVVCKDKKKGGLGVKDLRKFNMALLGKWWGRLVSEEKGLWKKIIFEKYGKAGEPSYYWLREESNSGTKWWRDICRINTIAGENWGWIADGFKLKVDEGVSTNFWWDNWKGEGCLANKYPRLYSLSIGKDNKIPQMGEWLNSKWEWNLQWRRNLFSWETQQVGDLQKDIQDIRLIRGKPDLWEWAHSKDGTYSTNSAYQILPRETRSEQHGMELQNVWNKLIPNKISTFSWQLLQDKIPTKLNLHKRGIIQALEDCKCALCGKEAENTSHLFIHCNFAWHLWNDCFKWWGLIHVLDKDCWKVFQQHPNPLRRAKWKEGWECIWFGIVWTIWLARNEKIFREKEPDKMRLLELVQIRTFRWLKSRK</sequence>
<name>A0AAV5L639_9ROSI</name>
<dbReference type="Pfam" id="PF13966">
    <property type="entry name" value="zf-RVT"/>
    <property type="match status" value="1"/>
</dbReference>